<feature type="compositionally biased region" description="Basic and acidic residues" evidence="2">
    <location>
        <begin position="407"/>
        <end position="416"/>
    </location>
</feature>
<gene>
    <name evidence="4" type="primary">essB</name>
    <name evidence="4" type="ORF">CFK40_14190</name>
</gene>
<dbReference type="InterPro" id="IPR042565">
    <property type="entry name" value="T7SS_EssB_C"/>
</dbReference>
<evidence type="ECO:0000256" key="3">
    <source>
        <dbReference type="SAM" id="Phobius"/>
    </source>
</evidence>
<protein>
    <submittedName>
        <fullName evidence="4">Type VII secretion protein EssB</fullName>
    </submittedName>
</protein>
<keyword evidence="3" id="KW-1133">Transmembrane helix</keyword>
<keyword evidence="3" id="KW-0812">Transmembrane</keyword>
<accession>A0A221MEL7</accession>
<dbReference type="Proteomes" id="UP000204391">
    <property type="component" value="Chromosome"/>
</dbReference>
<organism evidence="4 5">
    <name type="scientific">Virgibacillus necropolis</name>
    <dbReference type="NCBI Taxonomy" id="163877"/>
    <lineage>
        <taxon>Bacteria</taxon>
        <taxon>Bacillati</taxon>
        <taxon>Bacillota</taxon>
        <taxon>Bacilli</taxon>
        <taxon>Bacillales</taxon>
        <taxon>Bacillaceae</taxon>
        <taxon>Virgibacillus</taxon>
    </lineage>
</organism>
<evidence type="ECO:0000256" key="1">
    <source>
        <dbReference type="ARBA" id="ARBA00010163"/>
    </source>
</evidence>
<keyword evidence="5" id="KW-1185">Reference proteome</keyword>
<dbReference type="KEGG" id="vne:CFK40_14190"/>
<proteinExistence type="inferred from homology"/>
<reference evidence="4 5" key="1">
    <citation type="journal article" date="2003" name="Int. J. Syst. Evol. Microbiol.">
        <title>Virgibacillus carmonensis sp. nov., Virgibacillus necropolis sp. nov. and Virgibacillus picturae sp. nov., three novel species isolated from deteriorated mural paintings, transfer of the species of the genus salibacillus to Virgibacillus, as Virgibacillus marismortui comb. nov. and Virgibacillus salexigens comb. nov., and emended description of the genus Virgibacillus.</title>
        <authorList>
            <person name="Heyrman J."/>
            <person name="Logan N.A."/>
            <person name="Busse H.J."/>
            <person name="Balcaen A."/>
            <person name="Lebbe L."/>
            <person name="Rodriguez-Diaz M."/>
            <person name="Swings J."/>
            <person name="De Vos P."/>
        </authorList>
    </citation>
    <scope>NUCLEOTIDE SEQUENCE [LARGE SCALE GENOMIC DNA]</scope>
    <source>
        <strain evidence="4 5">LMG 19488</strain>
    </source>
</reference>
<dbReference type="Pfam" id="PF10140">
    <property type="entry name" value="YukC"/>
    <property type="match status" value="1"/>
</dbReference>
<feature type="compositionally biased region" description="Basic and acidic residues" evidence="2">
    <location>
        <begin position="363"/>
        <end position="394"/>
    </location>
</feature>
<dbReference type="NCBIfam" id="TIGR03926">
    <property type="entry name" value="T7_EssB"/>
    <property type="match status" value="1"/>
</dbReference>
<feature type="compositionally biased region" description="Polar residues" evidence="2">
    <location>
        <begin position="396"/>
        <end position="406"/>
    </location>
</feature>
<dbReference type="Gene3D" id="1.10.510.10">
    <property type="entry name" value="Transferase(Phosphotransferase) domain 1"/>
    <property type="match status" value="1"/>
</dbReference>
<dbReference type="AlphaFoldDB" id="A0A221MEL7"/>
<name>A0A221MEL7_9BACI</name>
<feature type="transmembrane region" description="Helical" evidence="3">
    <location>
        <begin position="223"/>
        <end position="245"/>
    </location>
</feature>
<comment type="similarity">
    <text evidence="1">Belongs to the EssB family.</text>
</comment>
<dbReference type="EMBL" id="CP022437">
    <property type="protein sequence ID" value="ASN06085.1"/>
    <property type="molecule type" value="Genomic_DNA"/>
</dbReference>
<feature type="region of interest" description="Disordered" evidence="2">
    <location>
        <begin position="363"/>
        <end position="416"/>
    </location>
</feature>
<keyword evidence="3" id="KW-0472">Membrane</keyword>
<evidence type="ECO:0000313" key="5">
    <source>
        <dbReference type="Proteomes" id="UP000204391"/>
    </source>
</evidence>
<sequence length="416" mass="49146">MWMEQKEPESYLEKQTEGRIKYNEKQIEFSFHRQKLKLRDEMEIELLKSINPELNKTFTMTDDLLMITIDPPESYMHFDEINVKSNQAKWRLAYNLIQKVQQHNIHRLKLIISPENIMFDSGLAPYLLHYGVRESIPPYEDEENRLWNETKALVATITDNKYEFSSYLDHHETINLSKLAKEIMESKTYEQLVELVEKKLKEDEKYETSVIHIPKKKWKIQRFSILGLILLLIPALIYTAFASFFKIPETNAYVEANKYFLQDNYSSVINTLEGYEVDDMPYVVQYQLVSSYVVNESLTKEQKENVQNTITLQSDEKYFLYWIDIGRGNYQQAVDTARLLEDRDLIVYGLLKLTEAIKANEELSGKEREEKLNEIEREITDYKKGMEEQAKEETVENQGEPTNKSTSESKDKQSEK</sequence>
<evidence type="ECO:0000256" key="2">
    <source>
        <dbReference type="SAM" id="MobiDB-lite"/>
    </source>
</evidence>
<evidence type="ECO:0000313" key="4">
    <source>
        <dbReference type="EMBL" id="ASN06085.1"/>
    </source>
</evidence>
<dbReference type="Gene3D" id="1.25.40.680">
    <property type="entry name" value="Type VII secretion system EssB, C-terminal-like domain"/>
    <property type="match status" value="1"/>
</dbReference>
<dbReference type="InterPro" id="IPR018778">
    <property type="entry name" value="T7SS_EssB"/>
</dbReference>